<comment type="subcellular location">
    <subcellularLocation>
        <location evidence="1">Nucleus</location>
        <location evidence="1">Nucleolus</location>
    </subcellularLocation>
</comment>
<keyword evidence="3 5" id="KW-0175">Coiled coil</keyword>
<reference evidence="7" key="1">
    <citation type="journal article" date="2023" name="Mol. Phylogenet. Evol.">
        <title>Genome-scale phylogeny and comparative genomics of the fungal order Sordariales.</title>
        <authorList>
            <person name="Hensen N."/>
            <person name="Bonometti L."/>
            <person name="Westerberg I."/>
            <person name="Brannstrom I.O."/>
            <person name="Guillou S."/>
            <person name="Cros-Aarteil S."/>
            <person name="Calhoun S."/>
            <person name="Haridas S."/>
            <person name="Kuo A."/>
            <person name="Mondo S."/>
            <person name="Pangilinan J."/>
            <person name="Riley R."/>
            <person name="LaButti K."/>
            <person name="Andreopoulos B."/>
            <person name="Lipzen A."/>
            <person name="Chen C."/>
            <person name="Yan M."/>
            <person name="Daum C."/>
            <person name="Ng V."/>
            <person name="Clum A."/>
            <person name="Steindorff A."/>
            <person name="Ohm R.A."/>
            <person name="Martin F."/>
            <person name="Silar P."/>
            <person name="Natvig D.O."/>
            <person name="Lalanne C."/>
            <person name="Gautier V."/>
            <person name="Ament-Velasquez S.L."/>
            <person name="Kruys A."/>
            <person name="Hutchinson M.I."/>
            <person name="Powell A.J."/>
            <person name="Barry K."/>
            <person name="Miller A.N."/>
            <person name="Grigoriev I.V."/>
            <person name="Debuchy R."/>
            <person name="Gladieux P."/>
            <person name="Hiltunen Thoren M."/>
            <person name="Johannesson H."/>
        </authorList>
    </citation>
    <scope>NUCLEOTIDE SEQUENCE</scope>
    <source>
        <strain evidence="7">CBS 232.78</strain>
    </source>
</reference>
<accession>A0AAE0KLZ6</accession>
<dbReference type="PANTHER" id="PTHR14577:SF0">
    <property type="entry name" value="NUCLEOLAR PROTEIN 12"/>
    <property type="match status" value="1"/>
</dbReference>
<comment type="caution">
    <text evidence="7">The sequence shown here is derived from an EMBL/GenBank/DDBJ whole genome shotgun (WGS) entry which is preliminary data.</text>
</comment>
<dbReference type="PANTHER" id="PTHR14577">
    <property type="entry name" value="NUCLEOLAR PROTEIN 12"/>
    <property type="match status" value="1"/>
</dbReference>
<dbReference type="GO" id="GO:0005730">
    <property type="term" value="C:nucleolus"/>
    <property type="evidence" value="ECO:0007669"/>
    <property type="project" value="UniProtKB-SubCell"/>
</dbReference>
<feature type="region of interest" description="Disordered" evidence="6">
    <location>
        <begin position="1"/>
        <end position="20"/>
    </location>
</feature>
<reference evidence="7" key="2">
    <citation type="submission" date="2023-06" db="EMBL/GenBank/DDBJ databases">
        <authorList>
            <consortium name="Lawrence Berkeley National Laboratory"/>
            <person name="Haridas S."/>
            <person name="Hensen N."/>
            <person name="Bonometti L."/>
            <person name="Westerberg I."/>
            <person name="Brannstrom I.O."/>
            <person name="Guillou S."/>
            <person name="Cros-Aarteil S."/>
            <person name="Calhoun S."/>
            <person name="Kuo A."/>
            <person name="Mondo S."/>
            <person name="Pangilinan J."/>
            <person name="Riley R."/>
            <person name="LaButti K."/>
            <person name="Andreopoulos B."/>
            <person name="Lipzen A."/>
            <person name="Chen C."/>
            <person name="Yanf M."/>
            <person name="Daum C."/>
            <person name="Ng V."/>
            <person name="Clum A."/>
            <person name="Steindorff A."/>
            <person name="Ohm R."/>
            <person name="Martin F."/>
            <person name="Silar P."/>
            <person name="Natvig D."/>
            <person name="Lalanne C."/>
            <person name="Gautier V."/>
            <person name="Ament-velasquez S.L."/>
            <person name="Kruys A."/>
            <person name="Hutchinson M.I."/>
            <person name="Powell A.J."/>
            <person name="Barry K."/>
            <person name="Miller A.N."/>
            <person name="Grigoriev I.V."/>
            <person name="Debuchy R."/>
            <person name="Gladieux P."/>
            <person name="Thoren M.H."/>
            <person name="Johannesson H."/>
        </authorList>
    </citation>
    <scope>NUCLEOTIDE SEQUENCE</scope>
    <source>
        <strain evidence="7">CBS 232.78</strain>
    </source>
</reference>
<evidence type="ECO:0000256" key="4">
    <source>
        <dbReference type="ARBA" id="ARBA00023242"/>
    </source>
</evidence>
<feature type="compositionally biased region" description="Basic and acidic residues" evidence="6">
    <location>
        <begin position="190"/>
        <end position="204"/>
    </location>
</feature>
<evidence type="ECO:0000256" key="1">
    <source>
        <dbReference type="ARBA" id="ARBA00004604"/>
    </source>
</evidence>
<dbReference type="GO" id="GO:0019843">
    <property type="term" value="F:rRNA binding"/>
    <property type="evidence" value="ECO:0007669"/>
    <property type="project" value="TreeGrafter"/>
</dbReference>
<keyword evidence="8" id="KW-1185">Reference proteome</keyword>
<gene>
    <name evidence="7" type="ORF">B0H63DRAFT_480240</name>
</gene>
<dbReference type="Pfam" id="PF09805">
    <property type="entry name" value="Nop25"/>
    <property type="match status" value="1"/>
</dbReference>
<feature type="compositionally biased region" description="Basic and acidic residues" evidence="6">
    <location>
        <begin position="144"/>
        <end position="164"/>
    </location>
</feature>
<evidence type="ECO:0000256" key="3">
    <source>
        <dbReference type="ARBA" id="ARBA00023054"/>
    </source>
</evidence>
<protein>
    <submittedName>
        <fullName evidence="7">Nucleolar protein 12-domain-containing protein</fullName>
    </submittedName>
</protein>
<keyword evidence="4" id="KW-0539">Nucleus</keyword>
<dbReference type="InterPro" id="IPR019186">
    <property type="entry name" value="Nucleolar_protein_12"/>
</dbReference>
<dbReference type="AlphaFoldDB" id="A0AAE0KLZ6"/>
<comment type="similarity">
    <text evidence="2">Belongs to the RRP17 family.</text>
</comment>
<evidence type="ECO:0000313" key="7">
    <source>
        <dbReference type="EMBL" id="KAK3378556.1"/>
    </source>
</evidence>
<sequence length="216" mass="25328">MFAQPRIKKTTPAPHKKRKIQHKIEEITFDKDARAEYLTGFHKRKVERQKEAKRLIEEELRKAKIETRKQIREERKQAVEEHVSMVHKLLREARIAGEHGGSDSESGEEWGGLSDSEVVAEPLDREEEYIDEDRYTTVTVEAVSVDRDGLHNSKALSDEKKEAQSKQPPAAVPEEPTKEKKEWPKKKPKFRYESKVDRRITERKQKAKSKSYRKKD</sequence>
<evidence type="ECO:0000256" key="5">
    <source>
        <dbReference type="SAM" id="Coils"/>
    </source>
</evidence>
<evidence type="ECO:0000256" key="2">
    <source>
        <dbReference type="ARBA" id="ARBA00007175"/>
    </source>
</evidence>
<evidence type="ECO:0000313" key="8">
    <source>
        <dbReference type="Proteomes" id="UP001285441"/>
    </source>
</evidence>
<feature type="region of interest" description="Disordered" evidence="6">
    <location>
        <begin position="94"/>
        <end position="216"/>
    </location>
</feature>
<feature type="coiled-coil region" evidence="5">
    <location>
        <begin position="46"/>
        <end position="81"/>
    </location>
</feature>
<name>A0AAE0KLZ6_9PEZI</name>
<feature type="compositionally biased region" description="Basic residues" evidence="6">
    <location>
        <begin position="205"/>
        <end position="216"/>
    </location>
</feature>
<organism evidence="7 8">
    <name type="scientific">Podospora didyma</name>
    <dbReference type="NCBI Taxonomy" id="330526"/>
    <lineage>
        <taxon>Eukaryota</taxon>
        <taxon>Fungi</taxon>
        <taxon>Dikarya</taxon>
        <taxon>Ascomycota</taxon>
        <taxon>Pezizomycotina</taxon>
        <taxon>Sordariomycetes</taxon>
        <taxon>Sordariomycetidae</taxon>
        <taxon>Sordariales</taxon>
        <taxon>Podosporaceae</taxon>
        <taxon>Podospora</taxon>
    </lineage>
</organism>
<proteinExistence type="inferred from homology"/>
<dbReference type="EMBL" id="JAULSW010000006">
    <property type="protein sequence ID" value="KAK3378556.1"/>
    <property type="molecule type" value="Genomic_DNA"/>
</dbReference>
<dbReference type="Proteomes" id="UP001285441">
    <property type="component" value="Unassembled WGS sequence"/>
</dbReference>
<evidence type="ECO:0000256" key="6">
    <source>
        <dbReference type="SAM" id="MobiDB-lite"/>
    </source>
</evidence>